<proteinExistence type="predicted"/>
<protein>
    <submittedName>
        <fullName evidence="1">Uncharacterized protein</fullName>
    </submittedName>
</protein>
<comment type="caution">
    <text evidence="1">The sequence shown here is derived from an EMBL/GenBank/DDBJ whole genome shotgun (WGS) entry which is preliminary data.</text>
</comment>
<name>A0AA36HA84_CYLNA</name>
<dbReference type="Proteomes" id="UP001176961">
    <property type="component" value="Unassembled WGS sequence"/>
</dbReference>
<accession>A0AA36HA84</accession>
<reference evidence="1" key="1">
    <citation type="submission" date="2023-07" db="EMBL/GenBank/DDBJ databases">
        <authorList>
            <consortium name="CYATHOMIX"/>
        </authorList>
    </citation>
    <scope>NUCLEOTIDE SEQUENCE</scope>
    <source>
        <strain evidence="1">N/A</strain>
    </source>
</reference>
<evidence type="ECO:0000313" key="2">
    <source>
        <dbReference type="Proteomes" id="UP001176961"/>
    </source>
</evidence>
<keyword evidence="2" id="KW-1185">Reference proteome</keyword>
<dbReference type="EMBL" id="CATQJL010000316">
    <property type="protein sequence ID" value="CAJ0606626.1"/>
    <property type="molecule type" value="Genomic_DNA"/>
</dbReference>
<dbReference type="AlphaFoldDB" id="A0AA36HA84"/>
<sequence length="97" mass="10925">MTDDLQRRSEKVSDVLLPVEEMNKGPVDYAPRLAKISSQDQFDSLTEAKSTFYSGEKPHKGDVEIDTPHSTRSYCSSNNKYLPSVFAICVRDVILDI</sequence>
<gene>
    <name evidence="1" type="ORF">CYNAS_LOCUS18609</name>
</gene>
<organism evidence="1 2">
    <name type="scientific">Cylicocyclus nassatus</name>
    <name type="common">Nematode worm</name>
    <dbReference type="NCBI Taxonomy" id="53992"/>
    <lineage>
        <taxon>Eukaryota</taxon>
        <taxon>Metazoa</taxon>
        <taxon>Ecdysozoa</taxon>
        <taxon>Nematoda</taxon>
        <taxon>Chromadorea</taxon>
        <taxon>Rhabditida</taxon>
        <taxon>Rhabditina</taxon>
        <taxon>Rhabditomorpha</taxon>
        <taxon>Strongyloidea</taxon>
        <taxon>Strongylidae</taxon>
        <taxon>Cylicocyclus</taxon>
    </lineage>
</organism>
<evidence type="ECO:0000313" key="1">
    <source>
        <dbReference type="EMBL" id="CAJ0606626.1"/>
    </source>
</evidence>